<dbReference type="SUPFAM" id="SSF53067">
    <property type="entry name" value="Actin-like ATPase domain"/>
    <property type="match status" value="2"/>
</dbReference>
<dbReference type="Pfam" id="PF13412">
    <property type="entry name" value="HTH_24"/>
    <property type="match status" value="1"/>
</dbReference>
<accession>A0A365Y1C9</accession>
<name>A0A365Y1C9_9BACT</name>
<organism evidence="2 3">
    <name type="scientific">Chitinophaga flava</name>
    <dbReference type="NCBI Taxonomy" id="2259036"/>
    <lineage>
        <taxon>Bacteria</taxon>
        <taxon>Pseudomonadati</taxon>
        <taxon>Bacteroidota</taxon>
        <taxon>Chitinophagia</taxon>
        <taxon>Chitinophagales</taxon>
        <taxon>Chitinophagaceae</taxon>
        <taxon>Chitinophaga</taxon>
    </lineage>
</organism>
<dbReference type="Gene3D" id="1.10.10.10">
    <property type="entry name" value="Winged helix-like DNA-binding domain superfamily/Winged helix DNA-binding domain"/>
    <property type="match status" value="1"/>
</dbReference>
<dbReference type="PANTHER" id="PTHR18964:SF149">
    <property type="entry name" value="BIFUNCTIONAL UDP-N-ACETYLGLUCOSAMINE 2-EPIMERASE_N-ACETYLMANNOSAMINE KINASE"/>
    <property type="match status" value="1"/>
</dbReference>
<dbReference type="InterPro" id="IPR036390">
    <property type="entry name" value="WH_DNA-bd_sf"/>
</dbReference>
<dbReference type="Pfam" id="PF00480">
    <property type="entry name" value="ROK"/>
    <property type="match status" value="1"/>
</dbReference>
<evidence type="ECO:0000256" key="1">
    <source>
        <dbReference type="ARBA" id="ARBA00006479"/>
    </source>
</evidence>
<evidence type="ECO:0000313" key="3">
    <source>
        <dbReference type="Proteomes" id="UP000253410"/>
    </source>
</evidence>
<dbReference type="SUPFAM" id="SSF46785">
    <property type="entry name" value="Winged helix' DNA-binding domain"/>
    <property type="match status" value="1"/>
</dbReference>
<reference evidence="2 3" key="1">
    <citation type="submission" date="2018-05" db="EMBL/GenBank/DDBJ databases">
        <title>Chitinophaga sp. K3CV102501T nov., isolated from isolated from a monsoon evergreen broad-leaved forest soil.</title>
        <authorList>
            <person name="Lv Y."/>
        </authorList>
    </citation>
    <scope>NUCLEOTIDE SEQUENCE [LARGE SCALE GENOMIC DNA]</scope>
    <source>
        <strain evidence="2 3">GDMCC 1.1325</strain>
    </source>
</reference>
<comment type="caution">
    <text evidence="2">The sequence shown here is derived from an EMBL/GenBank/DDBJ whole genome shotgun (WGS) entry which is preliminary data.</text>
</comment>
<keyword evidence="3" id="KW-1185">Reference proteome</keyword>
<dbReference type="EMBL" id="QFFJ01000001">
    <property type="protein sequence ID" value="RBL92432.1"/>
    <property type="molecule type" value="Genomic_DNA"/>
</dbReference>
<sequence length="410" mass="45359">MARNNSFLSDLYNEEITGVAYKNLQLKKSILSWFANQGSTTIADLSKVLNVSSPKIAELINELIEAGLVKDYGKTESTVGRRPNLYGLESNSLFFLGVEVKNTHINIGLLNFQKELVKFQEKIPYELSNTEASLDELCRLINQFIKELKGVARKISGICINLSGRINYRTGYSYSYFYFNEEPLTRVIESKVGIKTYVENDSRSMAYGEFCSGVVKNEKNVIFINADYGIALGVMINGELYYGKSGFAGEFGHIPFFDNEILCHCGKKGCLETETSGQALIRQFRQRLKEGATSSITKKIPNVKDITLEDILDAANHDDTLAIELIASIGEKLGKGIAILINLYNPELIILGGALSGTGEAIFLPLRSAINKYSLSLVNNDTQYKLSRLGSKAGVIGASLLARNKLFDML</sequence>
<dbReference type="RefSeq" id="WP_113615036.1">
    <property type="nucleotide sequence ID" value="NZ_QFFJ01000001.1"/>
</dbReference>
<dbReference type="InterPro" id="IPR036388">
    <property type="entry name" value="WH-like_DNA-bd_sf"/>
</dbReference>
<dbReference type="PANTHER" id="PTHR18964">
    <property type="entry name" value="ROK (REPRESSOR, ORF, KINASE) FAMILY"/>
    <property type="match status" value="1"/>
</dbReference>
<comment type="similarity">
    <text evidence="1">Belongs to the ROK (NagC/XylR) family.</text>
</comment>
<protein>
    <submittedName>
        <fullName evidence="2">ROK family transcriptional regulator</fullName>
    </submittedName>
</protein>
<dbReference type="OrthoDB" id="9810372at2"/>
<dbReference type="Gene3D" id="3.30.420.40">
    <property type="match status" value="2"/>
</dbReference>
<gene>
    <name evidence="2" type="ORF">DF182_07570</name>
</gene>
<proteinExistence type="inferred from homology"/>
<dbReference type="InterPro" id="IPR043129">
    <property type="entry name" value="ATPase_NBD"/>
</dbReference>
<evidence type="ECO:0000313" key="2">
    <source>
        <dbReference type="EMBL" id="RBL92432.1"/>
    </source>
</evidence>
<dbReference type="AlphaFoldDB" id="A0A365Y1C9"/>
<dbReference type="InterPro" id="IPR000600">
    <property type="entry name" value="ROK"/>
</dbReference>
<dbReference type="Proteomes" id="UP000253410">
    <property type="component" value="Unassembled WGS sequence"/>
</dbReference>